<keyword evidence="1" id="KW-0677">Repeat</keyword>
<dbReference type="InterPro" id="IPR002110">
    <property type="entry name" value="Ankyrin_rpt"/>
</dbReference>
<dbReference type="Proteomes" id="UP000517252">
    <property type="component" value="Unassembled WGS sequence"/>
</dbReference>
<dbReference type="AlphaFoldDB" id="A0A6V8QS84"/>
<feature type="repeat" description="ANK" evidence="3">
    <location>
        <begin position="490"/>
        <end position="522"/>
    </location>
</feature>
<proteinExistence type="predicted"/>
<feature type="repeat" description="ANK" evidence="3">
    <location>
        <begin position="558"/>
        <end position="590"/>
    </location>
</feature>
<gene>
    <name evidence="4" type="ORF">TASIC1_0005006300</name>
</gene>
<dbReference type="PROSITE" id="PS50088">
    <property type="entry name" value="ANK_REPEAT"/>
    <property type="match status" value="9"/>
</dbReference>
<name>A0A6V8QS84_TRIAP</name>
<reference evidence="4 5" key="1">
    <citation type="submission" date="2020-07" db="EMBL/GenBank/DDBJ databases">
        <title>Trichoderma asperellum IC-1 whole genome shotgun sequence.</title>
        <authorList>
            <person name="Kanamasa S."/>
            <person name="Takahashi H."/>
        </authorList>
    </citation>
    <scope>NUCLEOTIDE SEQUENCE [LARGE SCALE GENOMIC DNA]</scope>
    <source>
        <strain evidence="4 5">IC-1</strain>
    </source>
</reference>
<evidence type="ECO:0000256" key="3">
    <source>
        <dbReference type="PROSITE-ProRule" id="PRU00023"/>
    </source>
</evidence>
<evidence type="ECO:0000256" key="2">
    <source>
        <dbReference type="ARBA" id="ARBA00023043"/>
    </source>
</evidence>
<dbReference type="PROSITE" id="PS50297">
    <property type="entry name" value="ANK_REP_REGION"/>
    <property type="match status" value="9"/>
</dbReference>
<feature type="repeat" description="ANK" evidence="3">
    <location>
        <begin position="592"/>
        <end position="624"/>
    </location>
</feature>
<dbReference type="InterPro" id="IPR035994">
    <property type="entry name" value="Nucleoside_phosphorylase_sf"/>
</dbReference>
<protein>
    <submittedName>
        <fullName evidence="4">Ankyrin repeat, PH and SEC7 domain containing protein secG</fullName>
    </submittedName>
</protein>
<feature type="repeat" description="ANK" evidence="3">
    <location>
        <begin position="357"/>
        <end position="389"/>
    </location>
</feature>
<feature type="repeat" description="ANK" evidence="3">
    <location>
        <begin position="423"/>
        <end position="455"/>
    </location>
</feature>
<dbReference type="Gene3D" id="3.40.50.1580">
    <property type="entry name" value="Nucleoside phosphorylase domain"/>
    <property type="match status" value="1"/>
</dbReference>
<dbReference type="GO" id="GO:0009116">
    <property type="term" value="P:nucleoside metabolic process"/>
    <property type="evidence" value="ECO:0007669"/>
    <property type="project" value="InterPro"/>
</dbReference>
<dbReference type="InterPro" id="IPR036770">
    <property type="entry name" value="Ankyrin_rpt-contain_sf"/>
</dbReference>
<dbReference type="EMBL" id="BLZH01000005">
    <property type="protein sequence ID" value="GFP55205.1"/>
    <property type="molecule type" value="Genomic_DNA"/>
</dbReference>
<keyword evidence="2 3" id="KW-0040">ANK repeat</keyword>
<dbReference type="Pfam" id="PF12796">
    <property type="entry name" value="Ank_2"/>
    <property type="match status" value="5"/>
</dbReference>
<evidence type="ECO:0000256" key="1">
    <source>
        <dbReference type="ARBA" id="ARBA00022737"/>
    </source>
</evidence>
<dbReference type="SUPFAM" id="SSF48403">
    <property type="entry name" value="Ankyrin repeat"/>
    <property type="match status" value="1"/>
</dbReference>
<dbReference type="Gene3D" id="1.25.40.20">
    <property type="entry name" value="Ankyrin repeat-containing domain"/>
    <property type="match status" value="5"/>
</dbReference>
<dbReference type="OrthoDB" id="4900214at2759"/>
<organism evidence="4 5">
    <name type="scientific">Trichoderma asperellum</name>
    <name type="common">Filamentous fungus</name>
    <dbReference type="NCBI Taxonomy" id="101201"/>
    <lineage>
        <taxon>Eukaryota</taxon>
        <taxon>Fungi</taxon>
        <taxon>Dikarya</taxon>
        <taxon>Ascomycota</taxon>
        <taxon>Pezizomycotina</taxon>
        <taxon>Sordariomycetes</taxon>
        <taxon>Hypocreomycetidae</taxon>
        <taxon>Hypocreales</taxon>
        <taxon>Hypocreaceae</taxon>
        <taxon>Trichoderma</taxon>
    </lineage>
</organism>
<dbReference type="PRINTS" id="PR01415">
    <property type="entry name" value="ANKYRIN"/>
</dbReference>
<evidence type="ECO:0000313" key="5">
    <source>
        <dbReference type="Proteomes" id="UP000517252"/>
    </source>
</evidence>
<dbReference type="GO" id="GO:0003824">
    <property type="term" value="F:catalytic activity"/>
    <property type="evidence" value="ECO:0007669"/>
    <property type="project" value="InterPro"/>
</dbReference>
<feature type="repeat" description="ANK" evidence="3">
    <location>
        <begin position="457"/>
        <end position="489"/>
    </location>
</feature>
<sequence>MGRHNIVIAVLPNGEYGLSSAARVARDMLHSFPNVRIGLMVGIGGGAPSLKHDIRLGDVVVGISDKSGIVQYDFGKAIQGQEFQETGFLNQAPTLLRTAVGGLMAQYESDGNQIKEAVSSALVRKPRLQKKYKRPETTADRLYRSHVVHPPFDSEAGCAAVCGDDASTLVDRAERGEDDDDPAIHYGLIASANTLMKDALVRDEMAKKGVVCFEMEAAGLMNHFPCLVIRGICDYSDSHKNKEWQGYAAMTAAAYAKHLLYRITPNKVEAENKISSVVSGHYEVAKQHREIAGEHLDVAKEHLKSQKDIANERLSEKERECHQLFRLTSNTSYYGHVAVVKALIKTRADIEARDTKYGGTPLSWAAANGHEDIVGLLINNGADIEAMDINNGTPLLWAAKNGHASTLSLLIQKGAEIDAKDITGGTPLLWAARNKREGIIGLLIEKGADIEAKDVRHGGTPLLWAARNGHEDIVKMMIENRANIETKDFNGDAPLLWAARNGHEGIVKLLVEHRADPEAKDTRHGATALLWAAKNGHESIARLLLDKGADIEAKDTRHGATALPWAARNGHQSIVKLLVERGASIEAKDASFGSTGLAWAAWYGHDDVIKMLVGHGADVEAKDFNDATPLLYAARNGCESIVKLLMEFGSGIEVKDSSGQTPLLWAVKNGHDGVVKLLDKSLES</sequence>
<dbReference type="PANTHER" id="PTHR24166">
    <property type="entry name" value="ROLLING PEBBLES, ISOFORM B"/>
    <property type="match status" value="1"/>
</dbReference>
<feature type="repeat" description="ANK" evidence="3">
    <location>
        <begin position="390"/>
        <end position="422"/>
    </location>
</feature>
<comment type="caution">
    <text evidence="4">The sequence shown here is derived from an EMBL/GenBank/DDBJ whole genome shotgun (WGS) entry which is preliminary data.</text>
</comment>
<feature type="repeat" description="ANK" evidence="3">
    <location>
        <begin position="524"/>
        <end position="556"/>
    </location>
</feature>
<dbReference type="PANTHER" id="PTHR24166:SF48">
    <property type="entry name" value="PROTEIN VAPYRIN"/>
    <property type="match status" value="1"/>
</dbReference>
<dbReference type="SUPFAM" id="SSF53167">
    <property type="entry name" value="Purine and uridine phosphorylases"/>
    <property type="match status" value="1"/>
</dbReference>
<feature type="repeat" description="ANK" evidence="3">
    <location>
        <begin position="625"/>
        <end position="657"/>
    </location>
</feature>
<evidence type="ECO:0000313" key="4">
    <source>
        <dbReference type="EMBL" id="GFP55205.1"/>
    </source>
</evidence>
<dbReference type="SMART" id="SM00248">
    <property type="entry name" value="ANK"/>
    <property type="match status" value="11"/>
</dbReference>
<accession>A0A6V8QS84</accession>
<dbReference type="InterPro" id="IPR050889">
    <property type="entry name" value="Dendritic_Spine_Reg/Scaffold"/>
</dbReference>